<dbReference type="STRING" id="1079.BVIR_1295"/>
<dbReference type="EMBL" id="LN907867">
    <property type="protein sequence ID" value="CUU41745.1"/>
    <property type="molecule type" value="Genomic_DNA"/>
</dbReference>
<reference evidence="3" key="1">
    <citation type="journal article" date="2016" name="Genome Announc.">
        <title>Revised genome sequence of the purple photosynthetic bacterium Blastochloris viridis.</title>
        <authorList>
            <person name="Liu L.N."/>
            <person name="Faulkner M."/>
            <person name="Liu X."/>
            <person name="Huang F."/>
            <person name="Darby A.C."/>
            <person name="Hall N."/>
        </authorList>
    </citation>
    <scope>NUCLEOTIDE SEQUENCE [LARGE SCALE GENOMIC DNA]</scope>
    <source>
        <strain evidence="3">ATCC 19567 / DSM 133 / F</strain>
    </source>
</reference>
<dbReference type="PANTHER" id="PTHR45871:SF1">
    <property type="entry name" value="PHOSPHATIDYLINOSITOL N-ACETYLGLUCOSAMINYLTRANSFERASE SUBUNIT A"/>
    <property type="match status" value="1"/>
</dbReference>
<evidence type="ECO:0000313" key="2">
    <source>
        <dbReference type="EMBL" id="CUU41745.1"/>
    </source>
</evidence>
<dbReference type="Proteomes" id="UP000065734">
    <property type="component" value="Chromosome I"/>
</dbReference>
<feature type="domain" description="Glycosyltransferase subfamily 4-like N-terminal" evidence="1">
    <location>
        <begin position="6"/>
        <end position="174"/>
    </location>
</feature>
<dbReference type="PATRIC" id="fig|1079.7.peg.780"/>
<dbReference type="EC" id="2.4.1.11" evidence="2"/>
<gene>
    <name evidence="2" type="ORF">BVIRIDIS_07400</name>
</gene>
<keyword evidence="2" id="KW-0328">Glycosyltransferase</keyword>
<evidence type="ECO:0000259" key="1">
    <source>
        <dbReference type="Pfam" id="PF13439"/>
    </source>
</evidence>
<sequence>MLRAPVGGLFRYVVDLAREQTARGHAVGVVADAATGGERAEAILVDLAQNLELGVSRVPMSRQIGVLDIAAVRHVAARARETRLDVLHGHGAKGGAYARLAAPHDAIRVYTPHGGSLHYDTSSIVGLLYLTLEKVLARRTDLFLFESNFGRDAFIRKVGQPVAMERMVHNGVAPAEFEPVAPWPDARDIVFVGELRRLKGVDLVIEAIARLRDESLPLTATIVGAGPDAEAFRALAAARGLTGALAFPGAMPAREAFAYGRVLCMPSRAESLPYVVLEAAAAGLPLVATRVGGMAEIFGEASHRLVPPDDVAALAQALRAAATQPNVATTAALRERVRRHFSVSAMADGVLAAYCHAIARRRG</sequence>
<keyword evidence="3" id="KW-1185">Reference proteome</keyword>
<name>A0A0S4Q123_BLAVI</name>
<dbReference type="SUPFAM" id="SSF53756">
    <property type="entry name" value="UDP-Glycosyltransferase/glycogen phosphorylase"/>
    <property type="match status" value="1"/>
</dbReference>
<keyword evidence="2" id="KW-0808">Transferase</keyword>
<dbReference type="Gene3D" id="3.40.50.2000">
    <property type="entry name" value="Glycogen Phosphorylase B"/>
    <property type="match status" value="2"/>
</dbReference>
<dbReference type="Pfam" id="PF13439">
    <property type="entry name" value="Glyco_transf_4"/>
    <property type="match status" value="1"/>
</dbReference>
<protein>
    <submittedName>
        <fullName evidence="2">Glycogen synthase</fullName>
        <ecNumber evidence="2">2.4.1.11</ecNumber>
    </submittedName>
</protein>
<proteinExistence type="predicted"/>
<dbReference type="Pfam" id="PF13692">
    <property type="entry name" value="Glyco_trans_1_4"/>
    <property type="match status" value="1"/>
</dbReference>
<organism evidence="2 3">
    <name type="scientific">Blastochloris viridis</name>
    <name type="common">Rhodopseudomonas viridis</name>
    <dbReference type="NCBI Taxonomy" id="1079"/>
    <lineage>
        <taxon>Bacteria</taxon>
        <taxon>Pseudomonadati</taxon>
        <taxon>Pseudomonadota</taxon>
        <taxon>Alphaproteobacteria</taxon>
        <taxon>Hyphomicrobiales</taxon>
        <taxon>Blastochloridaceae</taxon>
        <taxon>Blastochloris</taxon>
    </lineage>
</organism>
<dbReference type="InterPro" id="IPR028098">
    <property type="entry name" value="Glyco_trans_4-like_N"/>
</dbReference>
<dbReference type="AlphaFoldDB" id="A0A0S4Q123"/>
<dbReference type="PANTHER" id="PTHR45871">
    <property type="entry name" value="N-ACETYLGLUCOSAMINYL-PHOSPHATIDYLINOSITOL BIOSYNTHETIC PROTEIN"/>
    <property type="match status" value="1"/>
</dbReference>
<evidence type="ECO:0000313" key="3">
    <source>
        <dbReference type="Proteomes" id="UP000065734"/>
    </source>
</evidence>
<dbReference type="GO" id="GO:0004373">
    <property type="term" value="F:alpha-1,4-glucan glucosyltransferase (UDP-glucose donor) activity"/>
    <property type="evidence" value="ECO:0007669"/>
    <property type="project" value="UniProtKB-EC"/>
</dbReference>
<accession>A0A0S4Q123</accession>